<evidence type="ECO:0000313" key="2">
    <source>
        <dbReference type="EMBL" id="KAK4264203.1"/>
    </source>
</evidence>
<dbReference type="EMBL" id="JAWXYG010000008">
    <property type="protein sequence ID" value="KAK4264203.1"/>
    <property type="molecule type" value="Genomic_DNA"/>
</dbReference>
<dbReference type="Proteomes" id="UP001293593">
    <property type="component" value="Unassembled WGS sequence"/>
</dbReference>
<protein>
    <submittedName>
        <fullName evidence="2">Uncharacterized protein</fullName>
    </submittedName>
</protein>
<evidence type="ECO:0000313" key="3">
    <source>
        <dbReference type="Proteomes" id="UP001293593"/>
    </source>
</evidence>
<dbReference type="AlphaFoldDB" id="A0AAE1MJK3"/>
<organism evidence="2 3">
    <name type="scientific">Acacia crassicarpa</name>
    <name type="common">northern wattle</name>
    <dbReference type="NCBI Taxonomy" id="499986"/>
    <lineage>
        <taxon>Eukaryota</taxon>
        <taxon>Viridiplantae</taxon>
        <taxon>Streptophyta</taxon>
        <taxon>Embryophyta</taxon>
        <taxon>Tracheophyta</taxon>
        <taxon>Spermatophyta</taxon>
        <taxon>Magnoliopsida</taxon>
        <taxon>eudicotyledons</taxon>
        <taxon>Gunneridae</taxon>
        <taxon>Pentapetalae</taxon>
        <taxon>rosids</taxon>
        <taxon>fabids</taxon>
        <taxon>Fabales</taxon>
        <taxon>Fabaceae</taxon>
        <taxon>Caesalpinioideae</taxon>
        <taxon>mimosoid clade</taxon>
        <taxon>Acacieae</taxon>
        <taxon>Acacia</taxon>
    </lineage>
</organism>
<reference evidence="2" key="1">
    <citation type="submission" date="2023-10" db="EMBL/GenBank/DDBJ databases">
        <title>Chromosome-level genome of the transformable northern wattle, Acacia crassicarpa.</title>
        <authorList>
            <person name="Massaro I."/>
            <person name="Sinha N.R."/>
            <person name="Poethig S."/>
            <person name="Leichty A.R."/>
        </authorList>
    </citation>
    <scope>NUCLEOTIDE SEQUENCE</scope>
    <source>
        <strain evidence="2">Acra3RX</strain>
        <tissue evidence="2">Leaf</tissue>
    </source>
</reference>
<name>A0AAE1MJK3_9FABA</name>
<feature type="compositionally biased region" description="Polar residues" evidence="1">
    <location>
        <begin position="1"/>
        <end position="24"/>
    </location>
</feature>
<feature type="region of interest" description="Disordered" evidence="1">
    <location>
        <begin position="1"/>
        <end position="27"/>
    </location>
</feature>
<evidence type="ECO:0000256" key="1">
    <source>
        <dbReference type="SAM" id="MobiDB-lite"/>
    </source>
</evidence>
<comment type="caution">
    <text evidence="2">The sequence shown here is derived from an EMBL/GenBank/DDBJ whole genome shotgun (WGS) entry which is preliminary data.</text>
</comment>
<gene>
    <name evidence="2" type="ORF">QN277_025412</name>
</gene>
<proteinExistence type="predicted"/>
<keyword evidence="3" id="KW-1185">Reference proteome</keyword>
<accession>A0AAE1MJK3</accession>
<sequence length="69" mass="7710">MSGETTSNQVTMLEGQSSGVSKLNVNGDENCGIDYEMELIRKIVERTKKGSPVFQNVQRILDTMDEDEI</sequence>